<proteinExistence type="predicted"/>
<keyword evidence="3" id="KW-1185">Reference proteome</keyword>
<accession>A0AAV6TGZ8</accession>
<evidence type="ECO:0000313" key="3">
    <source>
        <dbReference type="Proteomes" id="UP000827092"/>
    </source>
</evidence>
<name>A0AAV6TGZ8_9ARAC</name>
<dbReference type="Proteomes" id="UP000827092">
    <property type="component" value="Unassembled WGS sequence"/>
</dbReference>
<evidence type="ECO:0000313" key="2">
    <source>
        <dbReference type="EMBL" id="KAG8171017.1"/>
    </source>
</evidence>
<evidence type="ECO:0000256" key="1">
    <source>
        <dbReference type="SAM" id="MobiDB-lite"/>
    </source>
</evidence>
<feature type="non-terminal residue" evidence="2">
    <location>
        <position position="102"/>
    </location>
</feature>
<dbReference type="AlphaFoldDB" id="A0AAV6TGZ8"/>
<sequence length="102" mass="10810">YETETSAPDSGKTHAAAPIPRALPAPDSPCAVSAGTGCATLFGSRDTVPPVDEYDAAGDLRTSWSPWWLGTRGAVSRRERGRVGGLRHGDGWETDKLGLLQF</sequence>
<gene>
    <name evidence="2" type="ORF">JTE90_005158</name>
</gene>
<dbReference type="EMBL" id="JAFNEN010004560">
    <property type="protein sequence ID" value="KAG8171017.1"/>
    <property type="molecule type" value="Genomic_DNA"/>
</dbReference>
<protein>
    <submittedName>
        <fullName evidence="2">Uncharacterized protein</fullName>
    </submittedName>
</protein>
<comment type="caution">
    <text evidence="2">The sequence shown here is derived from an EMBL/GenBank/DDBJ whole genome shotgun (WGS) entry which is preliminary data.</text>
</comment>
<feature type="non-terminal residue" evidence="2">
    <location>
        <position position="1"/>
    </location>
</feature>
<reference evidence="2 3" key="1">
    <citation type="journal article" date="2022" name="Nat. Ecol. Evol.">
        <title>A masculinizing supergene underlies an exaggerated male reproductive morph in a spider.</title>
        <authorList>
            <person name="Hendrickx F."/>
            <person name="De Corte Z."/>
            <person name="Sonet G."/>
            <person name="Van Belleghem S.M."/>
            <person name="Kostlbacher S."/>
            <person name="Vangestel C."/>
        </authorList>
    </citation>
    <scope>NUCLEOTIDE SEQUENCE [LARGE SCALE GENOMIC DNA]</scope>
    <source>
        <strain evidence="2">W744_W776</strain>
    </source>
</reference>
<feature type="region of interest" description="Disordered" evidence="1">
    <location>
        <begin position="1"/>
        <end position="28"/>
    </location>
</feature>
<organism evidence="2 3">
    <name type="scientific">Oedothorax gibbosus</name>
    <dbReference type="NCBI Taxonomy" id="931172"/>
    <lineage>
        <taxon>Eukaryota</taxon>
        <taxon>Metazoa</taxon>
        <taxon>Ecdysozoa</taxon>
        <taxon>Arthropoda</taxon>
        <taxon>Chelicerata</taxon>
        <taxon>Arachnida</taxon>
        <taxon>Araneae</taxon>
        <taxon>Araneomorphae</taxon>
        <taxon>Entelegynae</taxon>
        <taxon>Araneoidea</taxon>
        <taxon>Linyphiidae</taxon>
        <taxon>Erigoninae</taxon>
        <taxon>Oedothorax</taxon>
    </lineage>
</organism>